<dbReference type="AlphaFoldDB" id="A0A0S4JGC3"/>
<accession>A0A0S4JGC3</accession>
<protein>
    <submittedName>
        <fullName evidence="2">Uncharacterized protein</fullName>
    </submittedName>
</protein>
<organism evidence="2 3">
    <name type="scientific">Bodo saltans</name>
    <name type="common">Flagellated protozoan</name>
    <dbReference type="NCBI Taxonomy" id="75058"/>
    <lineage>
        <taxon>Eukaryota</taxon>
        <taxon>Discoba</taxon>
        <taxon>Euglenozoa</taxon>
        <taxon>Kinetoplastea</taxon>
        <taxon>Metakinetoplastina</taxon>
        <taxon>Eubodonida</taxon>
        <taxon>Bodonidae</taxon>
        <taxon>Bodo</taxon>
    </lineage>
</organism>
<name>A0A0S4JGC3_BODSA</name>
<feature type="region of interest" description="Disordered" evidence="1">
    <location>
        <begin position="140"/>
        <end position="168"/>
    </location>
</feature>
<evidence type="ECO:0000256" key="1">
    <source>
        <dbReference type="SAM" id="MobiDB-lite"/>
    </source>
</evidence>
<feature type="region of interest" description="Disordered" evidence="1">
    <location>
        <begin position="1"/>
        <end position="25"/>
    </location>
</feature>
<proteinExistence type="predicted"/>
<dbReference type="VEuPathDB" id="TriTrypDB:BSAL_19625"/>
<reference evidence="3" key="1">
    <citation type="submission" date="2015-09" db="EMBL/GenBank/DDBJ databases">
        <authorList>
            <consortium name="Pathogen Informatics"/>
        </authorList>
    </citation>
    <scope>NUCLEOTIDE SEQUENCE [LARGE SCALE GENOMIC DNA]</scope>
    <source>
        <strain evidence="3">Lake Konstanz</strain>
    </source>
</reference>
<evidence type="ECO:0000313" key="3">
    <source>
        <dbReference type="Proteomes" id="UP000051952"/>
    </source>
</evidence>
<gene>
    <name evidence="2" type="ORF">BSAL_19625</name>
</gene>
<dbReference type="EMBL" id="CYKH01001710">
    <property type="protein sequence ID" value="CUG89160.1"/>
    <property type="molecule type" value="Genomic_DNA"/>
</dbReference>
<dbReference type="Proteomes" id="UP000051952">
    <property type="component" value="Unassembled WGS sequence"/>
</dbReference>
<sequence>MSRPVDLVDSDDQDASTAELSPRKKSSYWKARHSDLEIHEGDDRGAVFFGEFEARKLLTKAMERAWDDLLLNGCKVHETLEAYENADRCKCETSERKEFEGLLRFQVREMERVRLGHAEHSYINFVSPCFIEQQAKKHAHVQSSTSSSHTNDHHGEPQGAPKPHKKRASVALTTFHRDLMDFQDLVEVGSEEQAERLEIVLEWCGELASFASQKRLE</sequence>
<keyword evidence="3" id="KW-1185">Reference proteome</keyword>
<evidence type="ECO:0000313" key="2">
    <source>
        <dbReference type="EMBL" id="CUG89160.1"/>
    </source>
</evidence>